<dbReference type="Proteomes" id="UP001224775">
    <property type="component" value="Unassembled WGS sequence"/>
</dbReference>
<organism evidence="3 4">
    <name type="scientific">Skeletonema marinoi</name>
    <dbReference type="NCBI Taxonomy" id="267567"/>
    <lineage>
        <taxon>Eukaryota</taxon>
        <taxon>Sar</taxon>
        <taxon>Stramenopiles</taxon>
        <taxon>Ochrophyta</taxon>
        <taxon>Bacillariophyta</taxon>
        <taxon>Coscinodiscophyceae</taxon>
        <taxon>Thalassiosirophycidae</taxon>
        <taxon>Thalassiosirales</taxon>
        <taxon>Skeletonemataceae</taxon>
        <taxon>Skeletonema</taxon>
        <taxon>Skeletonema marinoi-dohrnii complex</taxon>
    </lineage>
</organism>
<keyword evidence="2" id="KW-0472">Membrane</keyword>
<reference evidence="3" key="1">
    <citation type="submission" date="2023-06" db="EMBL/GenBank/DDBJ databases">
        <title>Survivors Of The Sea: Transcriptome response of Skeletonema marinoi to long-term dormancy.</title>
        <authorList>
            <person name="Pinder M.I.M."/>
            <person name="Kourtchenko O."/>
            <person name="Robertson E.K."/>
            <person name="Larsson T."/>
            <person name="Maumus F."/>
            <person name="Osuna-Cruz C.M."/>
            <person name="Vancaester E."/>
            <person name="Stenow R."/>
            <person name="Vandepoele K."/>
            <person name="Ploug H."/>
            <person name="Bruchert V."/>
            <person name="Godhe A."/>
            <person name="Topel M."/>
        </authorList>
    </citation>
    <scope>NUCLEOTIDE SEQUENCE</scope>
    <source>
        <strain evidence="3">R05AC</strain>
    </source>
</reference>
<name>A0AAD8Y1L4_9STRA</name>
<feature type="compositionally biased region" description="Polar residues" evidence="1">
    <location>
        <begin position="1"/>
        <end position="18"/>
    </location>
</feature>
<feature type="transmembrane region" description="Helical" evidence="2">
    <location>
        <begin position="45"/>
        <end position="64"/>
    </location>
</feature>
<evidence type="ECO:0000256" key="1">
    <source>
        <dbReference type="SAM" id="MobiDB-lite"/>
    </source>
</evidence>
<keyword evidence="2" id="KW-0812">Transmembrane</keyword>
<evidence type="ECO:0000313" key="4">
    <source>
        <dbReference type="Proteomes" id="UP001224775"/>
    </source>
</evidence>
<feature type="region of interest" description="Disordered" evidence="1">
    <location>
        <begin position="116"/>
        <end position="147"/>
    </location>
</feature>
<feature type="compositionally biased region" description="Basic residues" evidence="1">
    <location>
        <begin position="129"/>
        <end position="147"/>
    </location>
</feature>
<feature type="region of interest" description="Disordered" evidence="1">
    <location>
        <begin position="1"/>
        <end position="21"/>
    </location>
</feature>
<keyword evidence="2" id="KW-1133">Transmembrane helix</keyword>
<evidence type="ECO:0000313" key="3">
    <source>
        <dbReference type="EMBL" id="KAK1737362.1"/>
    </source>
</evidence>
<dbReference type="EMBL" id="JATAAI010000026">
    <property type="protein sequence ID" value="KAK1737362.1"/>
    <property type="molecule type" value="Genomic_DNA"/>
</dbReference>
<accession>A0AAD8Y1L4</accession>
<dbReference type="AlphaFoldDB" id="A0AAD8Y1L4"/>
<keyword evidence="4" id="KW-1185">Reference proteome</keyword>
<feature type="transmembrane region" description="Helical" evidence="2">
    <location>
        <begin position="70"/>
        <end position="92"/>
    </location>
</feature>
<comment type="caution">
    <text evidence="3">The sequence shown here is derived from an EMBL/GenBank/DDBJ whole genome shotgun (WGS) entry which is preliminary data.</text>
</comment>
<proteinExistence type="predicted"/>
<evidence type="ECO:0000256" key="2">
    <source>
        <dbReference type="SAM" id="Phobius"/>
    </source>
</evidence>
<sequence>MSITTMTNQEKATQNPTAATEAPVKTEVAHWLNKKDENTFKIKQALTFLHFISLLGTAIVYMAHAERYQARAVILSFGTFVLAFCIPPIGMIDKADAPDATRKALGWMPERGDLNELKKDLVEEESSAGKKKGKGNNKKKKGGKKND</sequence>
<protein>
    <submittedName>
        <fullName evidence="3">Uncharacterized protein</fullName>
    </submittedName>
</protein>
<gene>
    <name evidence="3" type="ORF">QTG54_012229</name>
</gene>